<evidence type="ECO:0000259" key="1">
    <source>
        <dbReference type="Pfam" id="PF24626"/>
    </source>
</evidence>
<feature type="domain" description="Tf2-1-like SH3-like" evidence="1">
    <location>
        <begin position="2"/>
        <end position="55"/>
    </location>
</feature>
<organism evidence="2 3">
    <name type="scientific">Linum trigynum</name>
    <dbReference type="NCBI Taxonomy" id="586398"/>
    <lineage>
        <taxon>Eukaryota</taxon>
        <taxon>Viridiplantae</taxon>
        <taxon>Streptophyta</taxon>
        <taxon>Embryophyta</taxon>
        <taxon>Tracheophyta</taxon>
        <taxon>Spermatophyta</taxon>
        <taxon>Magnoliopsida</taxon>
        <taxon>eudicotyledons</taxon>
        <taxon>Gunneridae</taxon>
        <taxon>Pentapetalae</taxon>
        <taxon>rosids</taxon>
        <taxon>fabids</taxon>
        <taxon>Malpighiales</taxon>
        <taxon>Linaceae</taxon>
        <taxon>Linum</taxon>
    </lineage>
</organism>
<dbReference type="Proteomes" id="UP001497516">
    <property type="component" value="Chromosome 7"/>
</dbReference>
<dbReference type="AlphaFoldDB" id="A0AAV2FZ41"/>
<keyword evidence="3" id="KW-1185">Reference proteome</keyword>
<evidence type="ECO:0000313" key="2">
    <source>
        <dbReference type="EMBL" id="CAL1403224.1"/>
    </source>
</evidence>
<sequence length="96" mass="10880">MRKERFPQQRCFKLPPRRDVPFQVPAHINDTAYKIDMSGEYGVSATFNVAYLATFLEDNSDLRANPFQVEGDDEGINTKAIISPTLVREEHGLASH</sequence>
<dbReference type="Pfam" id="PF24626">
    <property type="entry name" value="SH3_Tf2-1"/>
    <property type="match status" value="1"/>
</dbReference>
<dbReference type="InterPro" id="IPR056924">
    <property type="entry name" value="SH3_Tf2-1"/>
</dbReference>
<reference evidence="2 3" key="1">
    <citation type="submission" date="2024-04" db="EMBL/GenBank/DDBJ databases">
        <authorList>
            <person name="Fracassetti M."/>
        </authorList>
    </citation>
    <scope>NUCLEOTIDE SEQUENCE [LARGE SCALE GENOMIC DNA]</scope>
</reference>
<gene>
    <name evidence="2" type="ORF">LTRI10_LOCUS43170</name>
</gene>
<dbReference type="EMBL" id="OZ034820">
    <property type="protein sequence ID" value="CAL1403224.1"/>
    <property type="molecule type" value="Genomic_DNA"/>
</dbReference>
<accession>A0AAV2FZ41</accession>
<evidence type="ECO:0000313" key="3">
    <source>
        <dbReference type="Proteomes" id="UP001497516"/>
    </source>
</evidence>
<name>A0AAV2FZ41_9ROSI</name>
<protein>
    <recommendedName>
        <fullName evidence="1">Tf2-1-like SH3-like domain-containing protein</fullName>
    </recommendedName>
</protein>
<proteinExistence type="predicted"/>